<evidence type="ECO:0000313" key="5">
    <source>
        <dbReference type="Proteomes" id="UP000595140"/>
    </source>
</evidence>
<feature type="coiled-coil region" evidence="2">
    <location>
        <begin position="326"/>
        <end position="360"/>
    </location>
</feature>
<sequence>MIRSKKSGLCIVPQIRVWLCNLFLGLEMAIGACFGVSPFSFRRRKFSALMEEKEMFGEVENKKRDPQAKCKNGEFKVMTELRNKTLALRDLLDLSPCVGSTSVHDLLVLTLEDLGALYPCAQQFQVSDTEKATLDQILNSFCNAMKSIGEMWTGNDEWMIKSNNGSFNLEIKNSEHHAILMLEDMIKLASERVFDGEEEEEEMVDSPNAFSTLLSEPCSPVTPTSVLPEMFNVPSYRRMGCCSTPIHTPLRVKTARTLSPVGARHLSCHMLPRLSDQDSKVLARFEDFPTKKLEALRMAATLYSKLDGIASTLQQWPKASPVGQLLEKSESYINKIKGDLEKIEQTKDEEEKKYASHKIRFDFSVLVRIKEYMVDVSSNCMELALKEWRDSNAMEKEAAGGGKKGSSGKMLWKAFQFAYRIYTFAGGLDDRADKLTKELAHEIEKEPNP</sequence>
<dbReference type="PANTHER" id="PTHR31342">
    <property type="entry name" value="PROTEIN CHUP1, CHLOROPLASTIC"/>
    <property type="match status" value="1"/>
</dbReference>
<reference evidence="4 5" key="1">
    <citation type="submission" date="2018-04" db="EMBL/GenBank/DDBJ databases">
        <authorList>
            <person name="Vogel A."/>
        </authorList>
    </citation>
    <scope>NUCLEOTIDE SEQUENCE [LARGE SCALE GENOMIC DNA]</scope>
</reference>
<evidence type="ECO:0000256" key="2">
    <source>
        <dbReference type="SAM" id="Coils"/>
    </source>
</evidence>
<dbReference type="EMBL" id="OOIL02003592">
    <property type="protein sequence ID" value="VFQ88553.1"/>
    <property type="molecule type" value="Genomic_DNA"/>
</dbReference>
<organism evidence="4 5">
    <name type="scientific">Cuscuta campestris</name>
    <dbReference type="NCBI Taxonomy" id="132261"/>
    <lineage>
        <taxon>Eukaryota</taxon>
        <taxon>Viridiplantae</taxon>
        <taxon>Streptophyta</taxon>
        <taxon>Embryophyta</taxon>
        <taxon>Tracheophyta</taxon>
        <taxon>Spermatophyta</taxon>
        <taxon>Magnoliopsida</taxon>
        <taxon>eudicotyledons</taxon>
        <taxon>Gunneridae</taxon>
        <taxon>Pentapetalae</taxon>
        <taxon>asterids</taxon>
        <taxon>lamiids</taxon>
        <taxon>Solanales</taxon>
        <taxon>Convolvulaceae</taxon>
        <taxon>Cuscuteae</taxon>
        <taxon>Cuscuta</taxon>
        <taxon>Cuscuta subgen. Grammica</taxon>
        <taxon>Cuscuta sect. Cleistogrammica</taxon>
    </lineage>
</organism>
<evidence type="ECO:0000313" key="4">
    <source>
        <dbReference type="EMBL" id="VFQ88553.1"/>
    </source>
</evidence>
<gene>
    <name evidence="4" type="ORF">CCAM_LOCUS30329</name>
</gene>
<evidence type="ECO:0000256" key="1">
    <source>
        <dbReference type="ARBA" id="ARBA00023054"/>
    </source>
</evidence>
<dbReference type="PANTHER" id="PTHR31342:SF16">
    <property type="entry name" value="TALIN_MIDDLE DOMAIN-CONTAINING PROTEIN"/>
    <property type="match status" value="1"/>
</dbReference>
<keyword evidence="3" id="KW-1133">Transmembrane helix</keyword>
<proteinExistence type="predicted"/>
<keyword evidence="1 2" id="KW-0175">Coiled coil</keyword>
<dbReference type="OrthoDB" id="2020598at2759"/>
<keyword evidence="5" id="KW-1185">Reference proteome</keyword>
<dbReference type="Proteomes" id="UP000595140">
    <property type="component" value="Unassembled WGS sequence"/>
</dbReference>
<evidence type="ECO:0000256" key="3">
    <source>
        <dbReference type="SAM" id="Phobius"/>
    </source>
</evidence>
<keyword evidence="3" id="KW-0812">Transmembrane</keyword>
<keyword evidence="3" id="KW-0472">Membrane</keyword>
<dbReference type="InterPro" id="IPR040265">
    <property type="entry name" value="CHUP1/IPGA1-like"/>
</dbReference>
<name>A0A484MHV0_9ASTE</name>
<feature type="transmembrane region" description="Helical" evidence="3">
    <location>
        <begin position="15"/>
        <end position="41"/>
    </location>
</feature>
<accession>A0A484MHV0</accession>
<dbReference type="AlphaFoldDB" id="A0A484MHV0"/>
<protein>
    <submittedName>
        <fullName evidence="4">Uncharacterized protein</fullName>
    </submittedName>
</protein>